<feature type="non-terminal residue" evidence="1">
    <location>
        <position position="1"/>
    </location>
</feature>
<gene>
    <name evidence="1" type="ORF">MNBD_ACTINO01-179</name>
</gene>
<evidence type="ECO:0000313" key="1">
    <source>
        <dbReference type="EMBL" id="VAV90677.1"/>
    </source>
</evidence>
<name>A0A3B0RG20_9ZZZZ</name>
<accession>A0A3B0RG20</accession>
<sequence>QADTDFWIGGVPHFFAYYYAGTTPLLTTTEGITIGSTLEELEAAYGGAELVIDENPFDPSAGFWKYRLSTWLGMSGGLTGRTPNDTVLSINGGQGCGE</sequence>
<reference evidence="1" key="1">
    <citation type="submission" date="2018-06" db="EMBL/GenBank/DDBJ databases">
        <authorList>
            <person name="Zhirakovskaya E."/>
        </authorList>
    </citation>
    <scope>NUCLEOTIDE SEQUENCE</scope>
</reference>
<dbReference type="AlphaFoldDB" id="A0A3B0RG20"/>
<organism evidence="1">
    <name type="scientific">hydrothermal vent metagenome</name>
    <dbReference type="NCBI Taxonomy" id="652676"/>
    <lineage>
        <taxon>unclassified sequences</taxon>
        <taxon>metagenomes</taxon>
        <taxon>ecological metagenomes</taxon>
    </lineage>
</organism>
<dbReference type="EMBL" id="UOEI01000047">
    <property type="protein sequence ID" value="VAV90677.1"/>
    <property type="molecule type" value="Genomic_DNA"/>
</dbReference>
<proteinExistence type="predicted"/>
<protein>
    <submittedName>
        <fullName evidence="1">Uncharacterized protein</fullName>
    </submittedName>
</protein>